<evidence type="ECO:0000256" key="4">
    <source>
        <dbReference type="ARBA" id="ARBA00023121"/>
    </source>
</evidence>
<dbReference type="InterPro" id="IPR051074">
    <property type="entry name" value="Sorting_Nexin"/>
</dbReference>
<name>A0A8C0LZP9_CANLF</name>
<organism evidence="6 7">
    <name type="scientific">Canis lupus familiaris</name>
    <name type="common">Dog</name>
    <name type="synonym">Canis familiaris</name>
    <dbReference type="NCBI Taxonomy" id="9615"/>
    <lineage>
        <taxon>Eukaryota</taxon>
        <taxon>Metazoa</taxon>
        <taxon>Chordata</taxon>
        <taxon>Craniata</taxon>
        <taxon>Vertebrata</taxon>
        <taxon>Euteleostomi</taxon>
        <taxon>Mammalia</taxon>
        <taxon>Eutheria</taxon>
        <taxon>Laurasiatheria</taxon>
        <taxon>Carnivora</taxon>
        <taxon>Caniformia</taxon>
        <taxon>Canidae</taxon>
        <taxon>Canis</taxon>
    </lineage>
</organism>
<evidence type="ECO:0000313" key="7">
    <source>
        <dbReference type="Proteomes" id="UP000694429"/>
    </source>
</evidence>
<reference evidence="6" key="1">
    <citation type="submission" date="2019-03" db="EMBL/GenBank/DDBJ databases">
        <authorList>
            <person name="Warren W.C."/>
            <person name="Johnson G.S."/>
        </authorList>
    </citation>
    <scope>NUCLEOTIDE SEQUENCE [LARGE SCALE GENOMIC DNA]</scope>
    <source>
        <strain evidence="6">Basenji</strain>
    </source>
</reference>
<dbReference type="Proteomes" id="UP000694429">
    <property type="component" value="Chromosome 1"/>
</dbReference>
<keyword evidence="2" id="KW-0813">Transport</keyword>
<dbReference type="PROSITE" id="PS50195">
    <property type="entry name" value="PX"/>
    <property type="match status" value="1"/>
</dbReference>
<evidence type="ECO:0000256" key="3">
    <source>
        <dbReference type="ARBA" id="ARBA00022927"/>
    </source>
</evidence>
<evidence type="ECO:0000256" key="2">
    <source>
        <dbReference type="ARBA" id="ARBA00022448"/>
    </source>
</evidence>
<proteinExistence type="inferred from homology"/>
<dbReference type="InterPro" id="IPR001683">
    <property type="entry name" value="PX_dom"/>
</dbReference>
<dbReference type="GO" id="GO:0035091">
    <property type="term" value="F:phosphatidylinositol binding"/>
    <property type="evidence" value="ECO:0007669"/>
    <property type="project" value="InterPro"/>
</dbReference>
<keyword evidence="3" id="KW-0653">Protein transport</keyword>
<dbReference type="PANTHER" id="PTHR45963:SF1">
    <property type="entry name" value="SORTING NEXIN-3"/>
    <property type="match status" value="1"/>
</dbReference>
<dbReference type="Ensembl" id="ENSCAFT00030004641.1">
    <property type="protein sequence ID" value="ENSCAFP00030004120.1"/>
    <property type="gene ID" value="ENSCAFG00030002517.1"/>
</dbReference>
<dbReference type="SUPFAM" id="SSF64268">
    <property type="entry name" value="PX domain"/>
    <property type="match status" value="1"/>
</dbReference>
<dbReference type="Pfam" id="PF00787">
    <property type="entry name" value="PX"/>
    <property type="match status" value="1"/>
</dbReference>
<evidence type="ECO:0000313" key="6">
    <source>
        <dbReference type="Ensembl" id="ENSCAFP00030004120.1"/>
    </source>
</evidence>
<dbReference type="InterPro" id="IPR036871">
    <property type="entry name" value="PX_dom_sf"/>
</dbReference>
<keyword evidence="4" id="KW-0446">Lipid-binding</keyword>
<protein>
    <recommendedName>
        <fullName evidence="5">PX domain-containing protein</fullName>
    </recommendedName>
</protein>
<comment type="similarity">
    <text evidence="1">Belongs to the sorting nexin family.</text>
</comment>
<dbReference type="GO" id="GO:0015031">
    <property type="term" value="P:protein transport"/>
    <property type="evidence" value="ECO:0007669"/>
    <property type="project" value="UniProtKB-KW"/>
</dbReference>
<sequence>MQCPLLDLETQSFQAGSVPLASPADFGQSCKTRVSETQWRGNVELPGTPGVFLFHRPVLPGKAFLRQLPFRGDDGIFDDNFIKERKQGLELFINNVAGHPLAQNERCLHMFLQDEIIDKSYTPSKIRHA</sequence>
<evidence type="ECO:0000259" key="5">
    <source>
        <dbReference type="PROSITE" id="PS50195"/>
    </source>
</evidence>
<evidence type="ECO:0000256" key="1">
    <source>
        <dbReference type="ARBA" id="ARBA00010883"/>
    </source>
</evidence>
<dbReference type="PANTHER" id="PTHR45963">
    <property type="entry name" value="RE52028P"/>
    <property type="match status" value="1"/>
</dbReference>
<dbReference type="Gene3D" id="3.30.1520.10">
    <property type="entry name" value="Phox-like domain"/>
    <property type="match status" value="1"/>
</dbReference>
<feature type="domain" description="PX" evidence="5">
    <location>
        <begin position="1"/>
        <end position="118"/>
    </location>
</feature>
<dbReference type="AlphaFoldDB" id="A0A8C0LZP9"/>
<accession>A0A8C0LZP9</accession>
<reference evidence="6" key="2">
    <citation type="submission" date="2025-08" db="UniProtKB">
        <authorList>
            <consortium name="Ensembl"/>
        </authorList>
    </citation>
    <scope>IDENTIFICATION</scope>
</reference>